<dbReference type="AlphaFoldDB" id="L8P4H9"/>
<comment type="caution">
    <text evidence="3">The sequence shown here is derived from an EMBL/GenBank/DDBJ whole genome shotgun (WGS) entry which is preliminary data.</text>
</comment>
<dbReference type="InterPro" id="IPR029065">
    <property type="entry name" value="Enolase_C-like"/>
</dbReference>
<dbReference type="Pfam" id="PF13378">
    <property type="entry name" value="MR_MLE_C"/>
    <property type="match status" value="1"/>
</dbReference>
<dbReference type="Gene3D" id="3.20.20.120">
    <property type="entry name" value="Enolase-like C-terminal domain"/>
    <property type="match status" value="1"/>
</dbReference>
<evidence type="ECO:0000313" key="3">
    <source>
        <dbReference type="EMBL" id="ELS51390.1"/>
    </source>
</evidence>
<feature type="domain" description="Enolase C-terminal" evidence="2">
    <location>
        <begin position="2"/>
        <end position="76"/>
    </location>
</feature>
<dbReference type="InterPro" id="IPR036849">
    <property type="entry name" value="Enolase-like_C_sf"/>
</dbReference>
<organism evidence="3 4">
    <name type="scientific">Streptomyces viridochromogenes Tue57</name>
    <dbReference type="NCBI Taxonomy" id="1160705"/>
    <lineage>
        <taxon>Bacteria</taxon>
        <taxon>Bacillati</taxon>
        <taxon>Actinomycetota</taxon>
        <taxon>Actinomycetes</taxon>
        <taxon>Kitasatosporales</taxon>
        <taxon>Streptomycetaceae</taxon>
        <taxon>Streptomyces</taxon>
    </lineage>
</organism>
<dbReference type="SUPFAM" id="SSF51604">
    <property type="entry name" value="Enolase C-terminal domain-like"/>
    <property type="match status" value="1"/>
</dbReference>
<reference evidence="3 4" key="1">
    <citation type="journal article" date="2013" name="Genome Announc.">
        <title>Draft Genome Sequence of Streptomyces viridochromogenes Strain Tu57, Producer of Avilamycin.</title>
        <authorList>
            <person name="Gruning B.A."/>
            <person name="Erxleben A."/>
            <person name="Hahnlein A."/>
            <person name="Gunther S."/>
        </authorList>
    </citation>
    <scope>NUCLEOTIDE SEQUENCE [LARGE SCALE GENOMIC DNA]</scope>
    <source>
        <strain evidence="3 4">Tue57</strain>
    </source>
</reference>
<gene>
    <name evidence="3" type="ORF">STVIR_7644</name>
</gene>
<proteinExistence type="predicted"/>
<dbReference type="Proteomes" id="UP000011205">
    <property type="component" value="Unassembled WGS sequence"/>
</dbReference>
<feature type="region of interest" description="Disordered" evidence="1">
    <location>
        <begin position="73"/>
        <end position="98"/>
    </location>
</feature>
<dbReference type="EMBL" id="AMLP01000233">
    <property type="protein sequence ID" value="ELS51390.1"/>
    <property type="molecule type" value="Genomic_DNA"/>
</dbReference>
<protein>
    <submittedName>
        <fullName evidence="3">Putative glucarate dehydratase</fullName>
    </submittedName>
</protein>
<evidence type="ECO:0000259" key="2">
    <source>
        <dbReference type="Pfam" id="PF13378"/>
    </source>
</evidence>
<accession>L8P4H9</accession>
<evidence type="ECO:0000256" key="1">
    <source>
        <dbReference type="SAM" id="MobiDB-lite"/>
    </source>
</evidence>
<evidence type="ECO:0000313" key="4">
    <source>
        <dbReference type="Proteomes" id="UP000011205"/>
    </source>
</evidence>
<feature type="compositionally biased region" description="Polar residues" evidence="1">
    <location>
        <begin position="80"/>
        <end position="90"/>
    </location>
</feature>
<name>L8P4H9_STRVR</name>
<dbReference type="PATRIC" id="fig|1160705.3.peg.7556"/>
<sequence>MRRTRELAAFCEAFGIALSMHSHSHPGISLAAVIHVATALPRLDHCCDTRHPWNSADDVITPGALEPRDGAVRVPAARESVSNSTTTPLTGCTGRMSSRRCAPGTTPGICGGSIRSTSCDCRAGDGAP</sequence>